<feature type="compositionally biased region" description="Basic and acidic residues" evidence="1">
    <location>
        <begin position="28"/>
        <end position="38"/>
    </location>
</feature>
<organism evidence="2">
    <name type="scientific">Tetraselmis sp. GSL018</name>
    <dbReference type="NCBI Taxonomy" id="582737"/>
    <lineage>
        <taxon>Eukaryota</taxon>
        <taxon>Viridiplantae</taxon>
        <taxon>Chlorophyta</taxon>
        <taxon>core chlorophytes</taxon>
        <taxon>Chlorodendrophyceae</taxon>
        <taxon>Chlorodendrales</taxon>
        <taxon>Chlorodendraceae</taxon>
        <taxon>Tetraselmis</taxon>
    </lineage>
</organism>
<reference evidence="2" key="1">
    <citation type="submission" date="2014-05" db="EMBL/GenBank/DDBJ databases">
        <title>The transcriptome of the halophilic microalga Tetraselmis sp. GSL018 isolated from the Great Salt Lake, Utah.</title>
        <authorList>
            <person name="Jinkerson R.E."/>
            <person name="D'Adamo S."/>
            <person name="Posewitz M.C."/>
        </authorList>
    </citation>
    <scope>NUCLEOTIDE SEQUENCE</scope>
    <source>
        <strain evidence="2">GSL018</strain>
    </source>
</reference>
<gene>
    <name evidence="2" type="ORF">TSPGSL018_23725</name>
</gene>
<evidence type="ECO:0000313" key="2">
    <source>
        <dbReference type="EMBL" id="JAC62306.1"/>
    </source>
</evidence>
<feature type="region of interest" description="Disordered" evidence="1">
    <location>
        <begin position="1"/>
        <end position="38"/>
    </location>
</feature>
<dbReference type="PANTHER" id="PTHR44464:SF1">
    <property type="entry name" value="WD REPEAT-CONTAINING PROTEIN 17"/>
    <property type="match status" value="1"/>
</dbReference>
<evidence type="ECO:0000256" key="1">
    <source>
        <dbReference type="SAM" id="MobiDB-lite"/>
    </source>
</evidence>
<protein>
    <submittedName>
        <fullName evidence="2">Uncharacterized protein</fullName>
    </submittedName>
</protein>
<dbReference type="EMBL" id="GBEZ01024710">
    <property type="protein sequence ID" value="JAC62306.1"/>
    <property type="molecule type" value="Transcribed_RNA"/>
</dbReference>
<dbReference type="PANTHER" id="PTHR44464">
    <property type="entry name" value="WD REPEAT-CONTAINING PROTEIN 17"/>
    <property type="match status" value="1"/>
</dbReference>
<sequence>AGGYSAVPEGSVGSCGSLSSGRQSSSKGLREKAPDDLSPEAVRKLQAEVMMRESLPVYAACCHLSVDDAEGALARLRQGHEVVLAAALAMALESPSVDVHVEALARQCEMHGLWELAARMLGKTRIAQEAMELLGARMAASAPDRAAGFYSSLGLKPMQQYAEMAASAQDATQRARFQLLGGDFSGAADTVIKCLAKDLQAGPREPSLQPALERVLSSLPADKLDPGQRSLVLAYAFYIGAAKAVKEGYSCIVRFLVGLAKQQAEQSGTSFAVSPARMDDLASGLKHLSDNEVCLTGSDIPSGANRKATCKSMITGKWIQGPHVMLGGTQMSMSMAEAVMLSHVTAFSPLADGKWLRI</sequence>
<feature type="compositionally biased region" description="Low complexity" evidence="1">
    <location>
        <begin position="10"/>
        <end position="27"/>
    </location>
</feature>
<accession>A0A061QVF0</accession>
<name>A0A061QVF0_9CHLO</name>
<proteinExistence type="predicted"/>
<dbReference type="AlphaFoldDB" id="A0A061QVF0"/>
<feature type="non-terminal residue" evidence="2">
    <location>
        <position position="1"/>
    </location>
</feature>